<evidence type="ECO:0000313" key="2">
    <source>
        <dbReference type="Proteomes" id="UP000604481"/>
    </source>
</evidence>
<name>A0A8J7KD10_9NEIS</name>
<organism evidence="1 2">
    <name type="scientific">Chitinilyticum piscinae</name>
    <dbReference type="NCBI Taxonomy" id="2866724"/>
    <lineage>
        <taxon>Bacteria</taxon>
        <taxon>Pseudomonadati</taxon>
        <taxon>Pseudomonadota</taxon>
        <taxon>Betaproteobacteria</taxon>
        <taxon>Neisseriales</taxon>
        <taxon>Chitinibacteraceae</taxon>
        <taxon>Chitinilyticum</taxon>
    </lineage>
</organism>
<evidence type="ECO:0000313" key="1">
    <source>
        <dbReference type="EMBL" id="MBE9608304.1"/>
    </source>
</evidence>
<comment type="caution">
    <text evidence="1">The sequence shown here is derived from an EMBL/GenBank/DDBJ whole genome shotgun (WGS) entry which is preliminary data.</text>
</comment>
<dbReference type="Proteomes" id="UP000604481">
    <property type="component" value="Unassembled WGS sequence"/>
</dbReference>
<protein>
    <submittedName>
        <fullName evidence="1">Uncharacterized protein</fullName>
    </submittedName>
</protein>
<proteinExistence type="predicted"/>
<gene>
    <name evidence="1" type="ORF">INR99_02975</name>
</gene>
<accession>A0A8J7KD10</accession>
<dbReference type="AlphaFoldDB" id="A0A8J7KD10"/>
<dbReference type="EMBL" id="JADFUA010000001">
    <property type="protein sequence ID" value="MBE9608304.1"/>
    <property type="molecule type" value="Genomic_DNA"/>
</dbReference>
<keyword evidence="2" id="KW-1185">Reference proteome</keyword>
<dbReference type="RefSeq" id="WP_194114797.1">
    <property type="nucleotide sequence ID" value="NZ_JADFUA010000001.1"/>
</dbReference>
<sequence length="102" mass="11639">MNALKIVSALSKFYSRDFQAEDEEQAENLRIKEMIFEQLEAAILSNDSREIADLTALILENTGCVEDIEIVEKLSERLVQKGLVLPEALKNFLHDSACNRWL</sequence>
<reference evidence="1 2" key="1">
    <citation type="submission" date="2020-10" db="EMBL/GenBank/DDBJ databases">
        <title>The genome sequence of Chitinilyticum litopenaei 4Y14.</title>
        <authorList>
            <person name="Liu Y."/>
        </authorList>
    </citation>
    <scope>NUCLEOTIDE SEQUENCE [LARGE SCALE GENOMIC DNA]</scope>
    <source>
        <strain evidence="1 2">4Y14</strain>
    </source>
</reference>